<sequence>MHQVWCYCELLGTYLMFCTATLAKKKERYVRFTCTLLVLVYYKWHFWCCLFVDEKGCRSNASNAGHAFL</sequence>
<proteinExistence type="predicted"/>
<organism evidence="1">
    <name type="scientific">Ixodes ricinus</name>
    <name type="common">Common tick</name>
    <name type="synonym">Acarus ricinus</name>
    <dbReference type="NCBI Taxonomy" id="34613"/>
    <lineage>
        <taxon>Eukaryota</taxon>
        <taxon>Metazoa</taxon>
        <taxon>Ecdysozoa</taxon>
        <taxon>Arthropoda</taxon>
        <taxon>Chelicerata</taxon>
        <taxon>Arachnida</taxon>
        <taxon>Acari</taxon>
        <taxon>Parasitiformes</taxon>
        <taxon>Ixodida</taxon>
        <taxon>Ixodoidea</taxon>
        <taxon>Ixodidae</taxon>
        <taxon>Ixodinae</taxon>
        <taxon>Ixodes</taxon>
    </lineage>
</organism>
<protein>
    <submittedName>
        <fullName evidence="1">Putative secreted protein</fullName>
    </submittedName>
</protein>
<accession>A0A6B0U1B9</accession>
<evidence type="ECO:0000313" key="1">
    <source>
        <dbReference type="EMBL" id="MXU82494.1"/>
    </source>
</evidence>
<dbReference type="EMBL" id="GIFC01000411">
    <property type="protein sequence ID" value="MXU82494.1"/>
    <property type="molecule type" value="Transcribed_RNA"/>
</dbReference>
<reference evidence="1" key="1">
    <citation type="submission" date="2019-12" db="EMBL/GenBank/DDBJ databases">
        <title>An insight into the sialome of adult female Ixodes ricinus ticks feeding for 6 days.</title>
        <authorList>
            <person name="Perner J."/>
            <person name="Ribeiro J.M.C."/>
        </authorList>
    </citation>
    <scope>NUCLEOTIDE SEQUENCE</scope>
    <source>
        <strain evidence="1">Semi-engorged</strain>
        <tissue evidence="1">Salivary glands</tissue>
    </source>
</reference>
<name>A0A6B0U1B9_IXORI</name>
<dbReference type="AlphaFoldDB" id="A0A6B0U1B9"/>